<dbReference type="Proteomes" id="UP000265515">
    <property type="component" value="Unassembled WGS sequence"/>
</dbReference>
<dbReference type="InterPro" id="IPR009081">
    <property type="entry name" value="PP-bd_ACP"/>
</dbReference>
<dbReference type="AlphaFoldDB" id="A0A388LKM8"/>
<feature type="domain" description="Carrier" evidence="1">
    <location>
        <begin position="180"/>
        <end position="258"/>
    </location>
</feature>
<dbReference type="PANTHER" id="PTHR46153">
    <property type="entry name" value="ACYL CARRIER PROTEIN"/>
    <property type="match status" value="1"/>
</dbReference>
<dbReference type="Gramene" id="GBG82878">
    <property type="protein sequence ID" value="GBG82878"/>
    <property type="gene ID" value="CBR_g36404"/>
</dbReference>
<proteinExistence type="predicted"/>
<dbReference type="InterPro" id="IPR044813">
    <property type="entry name" value="ACP_chloroplastic"/>
</dbReference>
<dbReference type="Gene3D" id="1.10.1200.10">
    <property type="entry name" value="ACP-like"/>
    <property type="match status" value="1"/>
</dbReference>
<dbReference type="EMBL" id="BFEA01000421">
    <property type="protein sequence ID" value="GBG82878.1"/>
    <property type="molecule type" value="Genomic_DNA"/>
</dbReference>
<reference evidence="2 3" key="1">
    <citation type="journal article" date="2018" name="Cell">
        <title>The Chara Genome: Secondary Complexity and Implications for Plant Terrestrialization.</title>
        <authorList>
            <person name="Nishiyama T."/>
            <person name="Sakayama H."/>
            <person name="Vries J.D."/>
            <person name="Buschmann H."/>
            <person name="Saint-Marcoux D."/>
            <person name="Ullrich K.K."/>
            <person name="Haas F.B."/>
            <person name="Vanderstraeten L."/>
            <person name="Becker D."/>
            <person name="Lang D."/>
            <person name="Vosolsobe S."/>
            <person name="Rombauts S."/>
            <person name="Wilhelmsson P.K.I."/>
            <person name="Janitza P."/>
            <person name="Kern R."/>
            <person name="Heyl A."/>
            <person name="Rumpler F."/>
            <person name="Villalobos L.I.A.C."/>
            <person name="Clay J.M."/>
            <person name="Skokan R."/>
            <person name="Toyoda A."/>
            <person name="Suzuki Y."/>
            <person name="Kagoshima H."/>
            <person name="Schijlen E."/>
            <person name="Tajeshwar N."/>
            <person name="Catarino B."/>
            <person name="Hetherington A.J."/>
            <person name="Saltykova A."/>
            <person name="Bonnot C."/>
            <person name="Breuninger H."/>
            <person name="Symeonidi A."/>
            <person name="Radhakrishnan G.V."/>
            <person name="Van Nieuwerburgh F."/>
            <person name="Deforce D."/>
            <person name="Chang C."/>
            <person name="Karol K.G."/>
            <person name="Hedrich R."/>
            <person name="Ulvskov P."/>
            <person name="Glockner G."/>
            <person name="Delwiche C.F."/>
            <person name="Petrasek J."/>
            <person name="Van de Peer Y."/>
            <person name="Friml J."/>
            <person name="Beilby M."/>
            <person name="Dolan L."/>
            <person name="Kohara Y."/>
            <person name="Sugano S."/>
            <person name="Fujiyama A."/>
            <person name="Delaux P.-M."/>
            <person name="Quint M."/>
            <person name="TheiBen G."/>
            <person name="Hagemann M."/>
            <person name="Harholt J."/>
            <person name="Dunand C."/>
            <person name="Zachgo S."/>
            <person name="Langdale J."/>
            <person name="Maumus F."/>
            <person name="Straeten D.V.D."/>
            <person name="Gould S.B."/>
            <person name="Rensing S.A."/>
        </authorList>
    </citation>
    <scope>NUCLEOTIDE SEQUENCE [LARGE SCALE GENOMIC DNA]</scope>
    <source>
        <strain evidence="2 3">S276</strain>
    </source>
</reference>
<protein>
    <recommendedName>
        <fullName evidence="1">Carrier domain-containing protein</fullName>
    </recommendedName>
</protein>
<accession>A0A388LKM8</accession>
<dbReference type="SUPFAM" id="SSF47336">
    <property type="entry name" value="ACP-like"/>
    <property type="match status" value="1"/>
</dbReference>
<name>A0A388LKM8_CHABU</name>
<dbReference type="STRING" id="69332.A0A388LKM8"/>
<evidence type="ECO:0000259" key="1">
    <source>
        <dbReference type="PROSITE" id="PS50075"/>
    </source>
</evidence>
<dbReference type="OrthoDB" id="448946at2759"/>
<comment type="caution">
    <text evidence="2">The sequence shown here is derived from an EMBL/GenBank/DDBJ whole genome shotgun (WGS) entry which is preliminary data.</text>
</comment>
<dbReference type="PROSITE" id="PS50075">
    <property type="entry name" value="CARRIER"/>
    <property type="match status" value="1"/>
</dbReference>
<sequence length="271" mass="28008">MAGAAQAVAAGLLCENVGASVLYVSAASSKGQKLCRTSYAASCASSSSQQRWWSSFSSPATAAAYVSNVRHNRGLVMRALGSGLRQLASSCFDAILTPSSLGTCRVWRREAASRSSALSRARCARMAGGDARMSTNHCALSLSSGFQERSIGAAAAALRAAASADMVGTDAAAADVEVDPSVMAMVQSTIAEKISEDVSKIVEDMALSDLGIDSLDQVEIMMAFEEKCGVSVEDGGSEGGAGSLRTVKDVAVFLQELIAKKNNEPQETSSD</sequence>
<gene>
    <name evidence="2" type="ORF">CBR_g36404</name>
</gene>
<dbReference type="GO" id="GO:0000036">
    <property type="term" value="F:acyl carrier activity"/>
    <property type="evidence" value="ECO:0007669"/>
    <property type="project" value="InterPro"/>
</dbReference>
<dbReference type="Pfam" id="PF00550">
    <property type="entry name" value="PP-binding"/>
    <property type="match status" value="1"/>
</dbReference>
<evidence type="ECO:0000313" key="3">
    <source>
        <dbReference type="Proteomes" id="UP000265515"/>
    </source>
</evidence>
<dbReference type="PANTHER" id="PTHR46153:SF2">
    <property type="entry name" value="ACYL CARRIER PROTEIN"/>
    <property type="match status" value="1"/>
</dbReference>
<evidence type="ECO:0000313" key="2">
    <source>
        <dbReference type="EMBL" id="GBG82878.1"/>
    </source>
</evidence>
<organism evidence="2 3">
    <name type="scientific">Chara braunii</name>
    <name type="common">Braun's stonewort</name>
    <dbReference type="NCBI Taxonomy" id="69332"/>
    <lineage>
        <taxon>Eukaryota</taxon>
        <taxon>Viridiplantae</taxon>
        <taxon>Streptophyta</taxon>
        <taxon>Charophyceae</taxon>
        <taxon>Charales</taxon>
        <taxon>Characeae</taxon>
        <taxon>Chara</taxon>
    </lineage>
</organism>
<dbReference type="InterPro" id="IPR036736">
    <property type="entry name" value="ACP-like_sf"/>
</dbReference>
<keyword evidence="3" id="KW-1185">Reference proteome</keyword>